<name>A0A3B0JX05_DROGU</name>
<dbReference type="GO" id="GO:0042054">
    <property type="term" value="F:histone methyltransferase activity"/>
    <property type="evidence" value="ECO:0007669"/>
    <property type="project" value="TreeGrafter"/>
</dbReference>
<dbReference type="InterPro" id="IPR025799">
    <property type="entry name" value="Arg_MeTrfase"/>
</dbReference>
<dbReference type="OMA" id="MIRISAC"/>
<dbReference type="OrthoDB" id="10397119at2759"/>
<dbReference type="Proteomes" id="UP000268350">
    <property type="component" value="Unassembled WGS sequence"/>
</dbReference>
<organism evidence="5 6">
    <name type="scientific">Drosophila guanche</name>
    <name type="common">Fruit fly</name>
    <dbReference type="NCBI Taxonomy" id="7266"/>
    <lineage>
        <taxon>Eukaryota</taxon>
        <taxon>Metazoa</taxon>
        <taxon>Ecdysozoa</taxon>
        <taxon>Arthropoda</taxon>
        <taxon>Hexapoda</taxon>
        <taxon>Insecta</taxon>
        <taxon>Pterygota</taxon>
        <taxon>Neoptera</taxon>
        <taxon>Endopterygota</taxon>
        <taxon>Diptera</taxon>
        <taxon>Brachycera</taxon>
        <taxon>Muscomorpha</taxon>
        <taxon>Ephydroidea</taxon>
        <taxon>Drosophilidae</taxon>
        <taxon>Drosophila</taxon>
        <taxon>Sophophora</taxon>
    </lineage>
</organism>
<dbReference type="SUPFAM" id="SSF53335">
    <property type="entry name" value="S-adenosyl-L-methionine-dependent methyltransferases"/>
    <property type="match status" value="1"/>
</dbReference>
<dbReference type="GO" id="GO:0032259">
    <property type="term" value="P:methylation"/>
    <property type="evidence" value="ECO:0007669"/>
    <property type="project" value="UniProtKB-KW"/>
</dbReference>
<dbReference type="PANTHER" id="PTHR11006">
    <property type="entry name" value="PROTEIN ARGININE N-METHYLTRANSFERASE"/>
    <property type="match status" value="1"/>
</dbReference>
<feature type="domain" description="Protein arginine N-methyltransferase" evidence="4">
    <location>
        <begin position="171"/>
        <end position="297"/>
    </location>
</feature>
<accession>A0A3B0JX05</accession>
<protein>
    <submittedName>
        <fullName evidence="5">Blast:HNRNP arginine N-methyltransferase</fullName>
    </submittedName>
</protein>
<dbReference type="EMBL" id="OUUW01000003">
    <property type="protein sequence ID" value="SPP78279.1"/>
    <property type="molecule type" value="Genomic_DNA"/>
</dbReference>
<dbReference type="AlphaFoldDB" id="A0A3B0JX05"/>
<sequence length="314" mass="35751">MEHYDRNSALAARRNQLIREKMFGEAMLKDSAIFRGANVLNLFCGNCGIAMLAIEAGARHVVAIDTILNANAARRIVRASGLSHRITVFAVEARNMRWAGLQFDILLCAWMDDMAVFQGRVSDLIVARDRFLRMGGIIYPYILRVSIGAVQDSVSWETTHNLIKATMGNRNLQKIEMKRPVLGYLESKHIVTTFKEILLFDLYKITLADLNREQFFTLKAVRDAPIHSLCTVFESLVMRPNGPVPLTHSHFTLDHRHTFFYLDTQMKACVGATIVGKFTQMRCNQRTRMQKVEFTLEYEGPNGNYSVQGTYHAR</sequence>
<dbReference type="Gene3D" id="3.40.50.150">
    <property type="entry name" value="Vaccinia Virus protein VP39"/>
    <property type="match status" value="1"/>
</dbReference>
<proteinExistence type="predicted"/>
<dbReference type="CDD" id="cd02440">
    <property type="entry name" value="AdoMet_MTases"/>
    <property type="match status" value="1"/>
</dbReference>
<dbReference type="Pfam" id="PF22528">
    <property type="entry name" value="PRMT_C"/>
    <property type="match status" value="1"/>
</dbReference>
<keyword evidence="6" id="KW-1185">Reference proteome</keyword>
<keyword evidence="1 5" id="KW-0489">Methyltransferase</keyword>
<evidence type="ECO:0000256" key="2">
    <source>
        <dbReference type="ARBA" id="ARBA00022679"/>
    </source>
</evidence>
<dbReference type="InterPro" id="IPR055135">
    <property type="entry name" value="PRMT_dom"/>
</dbReference>
<evidence type="ECO:0000259" key="4">
    <source>
        <dbReference type="Pfam" id="PF22528"/>
    </source>
</evidence>
<dbReference type="GO" id="GO:0016274">
    <property type="term" value="F:protein-arginine N-methyltransferase activity"/>
    <property type="evidence" value="ECO:0007669"/>
    <property type="project" value="InterPro"/>
</dbReference>
<evidence type="ECO:0000313" key="5">
    <source>
        <dbReference type="EMBL" id="SPP78279.1"/>
    </source>
</evidence>
<dbReference type="InterPro" id="IPR029063">
    <property type="entry name" value="SAM-dependent_MTases_sf"/>
</dbReference>
<gene>
    <name evidence="5" type="ORF">DGUA_6G010901</name>
</gene>
<reference evidence="6" key="1">
    <citation type="submission" date="2018-01" db="EMBL/GenBank/DDBJ databases">
        <authorList>
            <person name="Alioto T."/>
            <person name="Alioto T."/>
        </authorList>
    </citation>
    <scope>NUCLEOTIDE SEQUENCE [LARGE SCALE GENOMIC DNA]</scope>
</reference>
<keyword evidence="3" id="KW-0949">S-adenosyl-L-methionine</keyword>
<dbReference type="PANTHER" id="PTHR11006:SF4">
    <property type="entry name" value="PROTEIN ARGININE N-METHYLTRANSFERASE 7"/>
    <property type="match status" value="1"/>
</dbReference>
<evidence type="ECO:0000256" key="3">
    <source>
        <dbReference type="ARBA" id="ARBA00022691"/>
    </source>
</evidence>
<evidence type="ECO:0000256" key="1">
    <source>
        <dbReference type="ARBA" id="ARBA00022603"/>
    </source>
</evidence>
<keyword evidence="2 5" id="KW-0808">Transferase</keyword>
<dbReference type="STRING" id="7266.A0A3B0JX05"/>
<evidence type="ECO:0000313" key="6">
    <source>
        <dbReference type="Proteomes" id="UP000268350"/>
    </source>
</evidence>
<dbReference type="Gene3D" id="2.70.160.11">
    <property type="entry name" value="Hnrnp arginine n-methyltransferase1"/>
    <property type="match status" value="1"/>
</dbReference>